<dbReference type="AlphaFoldDB" id="A0A2U3DRZ0"/>
<organism evidence="2 3">
    <name type="scientific">Purpureocillium lilacinum</name>
    <name type="common">Paecilomyces lilacinus</name>
    <dbReference type="NCBI Taxonomy" id="33203"/>
    <lineage>
        <taxon>Eukaryota</taxon>
        <taxon>Fungi</taxon>
        <taxon>Dikarya</taxon>
        <taxon>Ascomycota</taxon>
        <taxon>Pezizomycotina</taxon>
        <taxon>Sordariomycetes</taxon>
        <taxon>Hypocreomycetidae</taxon>
        <taxon>Hypocreales</taxon>
        <taxon>Ophiocordycipitaceae</taxon>
        <taxon>Purpureocillium</taxon>
    </lineage>
</organism>
<feature type="region of interest" description="Disordered" evidence="1">
    <location>
        <begin position="88"/>
        <end position="184"/>
    </location>
</feature>
<dbReference type="Proteomes" id="UP000245956">
    <property type="component" value="Unassembled WGS sequence"/>
</dbReference>
<feature type="compositionally biased region" description="Basic and acidic residues" evidence="1">
    <location>
        <begin position="175"/>
        <end position="184"/>
    </location>
</feature>
<feature type="compositionally biased region" description="Polar residues" evidence="1">
    <location>
        <begin position="120"/>
        <end position="153"/>
    </location>
</feature>
<feature type="region of interest" description="Disordered" evidence="1">
    <location>
        <begin position="366"/>
        <end position="420"/>
    </location>
</feature>
<evidence type="ECO:0000313" key="2">
    <source>
        <dbReference type="EMBL" id="PWI65009.1"/>
    </source>
</evidence>
<feature type="compositionally biased region" description="Polar residues" evidence="1">
    <location>
        <begin position="394"/>
        <end position="409"/>
    </location>
</feature>
<sequence>MPRRKQQRRLSPIAVEDEPMSDAQPEPPVLSLEVRKNLLQQAFERDKDGPAKARFRDIKTLLDSSDEAIMNATNSKLFKLKVIDANGNPLRIESSGEPPRPKRPAPLPPPEESDVESDGNDSNHTADSSAEGNSNSDESGDENPSTRNTTPSRGKSKTPPRRSAVMRSVEEPEPTDSRPDRDGEVALMKSPQAKQGLPETFRTEAFHRKLWQGRYIVAYGEKHAPLHYLQKQGTRTAQTQILGKADTPGEKKDKDGEWVYTADDIDGIYSIAIPRRINCTVQQDLERLKPEEGKRVILSYVRIGWRLKDENGKYIRDPETNEHEVVKCWERKGVLQARWGEGTNEVIYDIACMSVDRFWAGLGRRPPGGSMSPAPLRGQSAAPNNGSIFLRSSPVPNQDHGNAGFSVTGSPAGGSRNPAAQANLDDTQRLIERMNNDPGFMAHVSALWEAQRRPAATPLTPQHIPIAAY</sequence>
<dbReference type="EMBL" id="LCWV01000040">
    <property type="protein sequence ID" value="PWI65009.1"/>
    <property type="molecule type" value="Genomic_DNA"/>
</dbReference>
<accession>A0A2U3DRZ0</accession>
<evidence type="ECO:0000313" key="3">
    <source>
        <dbReference type="Proteomes" id="UP000245956"/>
    </source>
</evidence>
<reference evidence="2 3" key="1">
    <citation type="journal article" date="2016" name="Front. Microbiol.">
        <title>Genome and transcriptome sequences reveal the specific parasitism of the nematophagous Purpureocillium lilacinum 36-1.</title>
        <authorList>
            <person name="Xie J."/>
            <person name="Li S."/>
            <person name="Mo C."/>
            <person name="Xiao X."/>
            <person name="Peng D."/>
            <person name="Wang G."/>
            <person name="Xiao Y."/>
        </authorList>
    </citation>
    <scope>NUCLEOTIDE SEQUENCE [LARGE SCALE GENOMIC DNA]</scope>
    <source>
        <strain evidence="2 3">36-1</strain>
    </source>
</reference>
<feature type="region of interest" description="Disordered" evidence="1">
    <location>
        <begin position="1"/>
        <end position="28"/>
    </location>
</feature>
<gene>
    <name evidence="2" type="ORF">PCL_08368</name>
</gene>
<protein>
    <submittedName>
        <fullName evidence="2">Uncharacterized protein</fullName>
    </submittedName>
</protein>
<comment type="caution">
    <text evidence="2">The sequence shown here is derived from an EMBL/GenBank/DDBJ whole genome shotgun (WGS) entry which is preliminary data.</text>
</comment>
<evidence type="ECO:0000256" key="1">
    <source>
        <dbReference type="SAM" id="MobiDB-lite"/>
    </source>
</evidence>
<proteinExistence type="predicted"/>
<name>A0A2U3DRZ0_PURLI</name>